<dbReference type="AlphaFoldDB" id="A0A5J9V5Z2"/>
<dbReference type="GO" id="GO:0006508">
    <property type="term" value="P:proteolysis"/>
    <property type="evidence" value="ECO:0007669"/>
    <property type="project" value="InterPro"/>
</dbReference>
<dbReference type="SUPFAM" id="SSF53098">
    <property type="entry name" value="Ribonuclease H-like"/>
    <property type="match status" value="1"/>
</dbReference>
<dbReference type="OrthoDB" id="1258937at2759"/>
<keyword evidence="7" id="KW-1185">Reference proteome</keyword>
<comment type="caution">
    <text evidence="6">The sequence shown here is derived from an EMBL/GenBank/DDBJ whole genome shotgun (WGS) entry which is preliminary data.</text>
</comment>
<keyword evidence="2 3" id="KW-0732">Signal</keyword>
<feature type="signal peptide" evidence="3">
    <location>
        <begin position="1"/>
        <end position="27"/>
    </location>
</feature>
<evidence type="ECO:0000313" key="6">
    <source>
        <dbReference type="EMBL" id="TVU31365.1"/>
    </source>
</evidence>
<evidence type="ECO:0008006" key="8">
    <source>
        <dbReference type="Google" id="ProtNLM"/>
    </source>
</evidence>
<dbReference type="CDD" id="cd05489">
    <property type="entry name" value="xylanase_inhibitor_I_like"/>
    <property type="match status" value="1"/>
</dbReference>
<dbReference type="InterPro" id="IPR032861">
    <property type="entry name" value="TAXi_N"/>
</dbReference>
<dbReference type="InterPro" id="IPR012337">
    <property type="entry name" value="RNaseH-like_sf"/>
</dbReference>
<evidence type="ECO:0000256" key="1">
    <source>
        <dbReference type="ARBA" id="ARBA00007447"/>
    </source>
</evidence>
<feature type="chain" id="PRO_5023816177" description="Peptidase A1 domain-containing protein" evidence="3">
    <location>
        <begin position="28"/>
        <end position="679"/>
    </location>
</feature>
<name>A0A5J9V5Z2_9POAL</name>
<dbReference type="InterPro" id="IPR001461">
    <property type="entry name" value="Aspartic_peptidase_A1"/>
</dbReference>
<evidence type="ECO:0000256" key="2">
    <source>
        <dbReference type="ARBA" id="ARBA00022729"/>
    </source>
</evidence>
<dbReference type="GO" id="GO:0003676">
    <property type="term" value="F:nucleic acid binding"/>
    <property type="evidence" value="ECO:0007669"/>
    <property type="project" value="InterPro"/>
</dbReference>
<feature type="domain" description="Xylanase inhibitor N-terminal" evidence="5">
    <location>
        <begin position="51"/>
        <end position="211"/>
    </location>
</feature>
<evidence type="ECO:0000256" key="3">
    <source>
        <dbReference type="SAM" id="SignalP"/>
    </source>
</evidence>
<dbReference type="Gramene" id="TVU31365">
    <property type="protein sequence ID" value="TVU31365"/>
    <property type="gene ID" value="EJB05_23048"/>
</dbReference>
<dbReference type="InterPro" id="IPR032799">
    <property type="entry name" value="TAXi_C"/>
</dbReference>
<dbReference type="Pfam" id="PF14541">
    <property type="entry name" value="TAXi_C"/>
    <property type="match status" value="1"/>
</dbReference>
<dbReference type="PANTHER" id="PTHR47965">
    <property type="entry name" value="ASPARTYL PROTEASE-RELATED"/>
    <property type="match status" value="1"/>
</dbReference>
<evidence type="ECO:0000313" key="7">
    <source>
        <dbReference type="Proteomes" id="UP000324897"/>
    </source>
</evidence>
<sequence>MCRATTIPMTLLLILALALPPWPCALASDGKPLIVPIIKDESTSLYTIPLKDGHRPLVLDLAGPLVWSTCESTHPTFDLYQRECMEARRHTSPKCWMYSGHAMPESFGSNKCVAHPNNPVSGRCAAGELTSTQLSANATDGKAPLYSVSFSAIASCAPDSLLAMLPAGAAGVAGLSRSELALPAQVALTQKVAKKFLLCLSGSEGVAIFGGGAIASAWRPCVGLGNLAPEPTIPLQRNFGISEGHFIKAKGISVNGEPMLLNVSEFVIELSTTTPYTALRPDLYGSFVQAYDRATAAYPRIMPPVPPFDICYDKRKMYSTRVGYPMPEFKLALEGGSNWTMFSTNLLVELDAQTACLAFVEMKQKTAGGPAPGMVMGGHQMEGNPLVFDLERGMLGWGGQLMWLRTSCENFNSIGSNGRIFGFGNKKSNCMPKMRRPGADRSKCGRVHPYVTVHFEYPGCDDGSLSSLLPPGVREEDLSPAQRYALAKIDVDAHPVLQLGITVSGSGGRLPVLPGPWGPAETVWQVGFHDDDAGQGVSLRAFAAALFGFGVVAAVNLGRVTWVAFGGLYHFGFLLKILSFGRPLPDTKEEFLVMLAAYLGRTVFDARYIATKLPICSDTSSDLTAMAELLDAPAVEGAGGLWQAGEKSLAACQVFVRTKGLFFAWHGVGMHAGRIHGLH</sequence>
<reference evidence="6 7" key="1">
    <citation type="journal article" date="2019" name="Sci. Rep.">
        <title>A high-quality genome of Eragrostis curvula grass provides insights into Poaceae evolution and supports new strategies to enhance forage quality.</title>
        <authorList>
            <person name="Carballo J."/>
            <person name="Santos B.A.C.M."/>
            <person name="Zappacosta D."/>
            <person name="Garbus I."/>
            <person name="Selva J.P."/>
            <person name="Gallo C.A."/>
            <person name="Diaz A."/>
            <person name="Albertini E."/>
            <person name="Caccamo M."/>
            <person name="Echenique V."/>
        </authorList>
    </citation>
    <scope>NUCLEOTIDE SEQUENCE [LARGE SCALE GENOMIC DNA]</scope>
    <source>
        <strain evidence="7">cv. Victoria</strain>
        <tissue evidence="6">Leaf</tissue>
    </source>
</reference>
<dbReference type="FunFam" id="2.40.70.10:FF:000075">
    <property type="entry name" value="Putative xylanase inhibitor"/>
    <property type="match status" value="1"/>
</dbReference>
<proteinExistence type="inferred from homology"/>
<dbReference type="EMBL" id="RWGY01000011">
    <property type="protein sequence ID" value="TVU31365.1"/>
    <property type="molecule type" value="Genomic_DNA"/>
</dbReference>
<feature type="domain" description="Xylanase inhibitor C-terminal" evidence="4">
    <location>
        <begin position="246"/>
        <end position="397"/>
    </location>
</feature>
<dbReference type="InterPro" id="IPR021109">
    <property type="entry name" value="Peptidase_aspartic_dom_sf"/>
</dbReference>
<dbReference type="Gene3D" id="2.40.70.10">
    <property type="entry name" value="Acid Proteases"/>
    <property type="match status" value="2"/>
</dbReference>
<comment type="similarity">
    <text evidence="1">Belongs to the peptidase A1 family.</text>
</comment>
<dbReference type="Pfam" id="PF14543">
    <property type="entry name" value="TAXi_N"/>
    <property type="match status" value="1"/>
</dbReference>
<gene>
    <name evidence="6" type="ORF">EJB05_23048</name>
</gene>
<dbReference type="GO" id="GO:0004190">
    <property type="term" value="F:aspartic-type endopeptidase activity"/>
    <property type="evidence" value="ECO:0007669"/>
    <property type="project" value="InterPro"/>
</dbReference>
<evidence type="ECO:0000259" key="5">
    <source>
        <dbReference type="Pfam" id="PF14543"/>
    </source>
</evidence>
<organism evidence="6 7">
    <name type="scientific">Eragrostis curvula</name>
    <name type="common">weeping love grass</name>
    <dbReference type="NCBI Taxonomy" id="38414"/>
    <lineage>
        <taxon>Eukaryota</taxon>
        <taxon>Viridiplantae</taxon>
        <taxon>Streptophyta</taxon>
        <taxon>Embryophyta</taxon>
        <taxon>Tracheophyta</taxon>
        <taxon>Spermatophyta</taxon>
        <taxon>Magnoliopsida</taxon>
        <taxon>Liliopsida</taxon>
        <taxon>Poales</taxon>
        <taxon>Poaceae</taxon>
        <taxon>PACMAD clade</taxon>
        <taxon>Chloridoideae</taxon>
        <taxon>Eragrostideae</taxon>
        <taxon>Eragrostidinae</taxon>
        <taxon>Eragrostis</taxon>
    </lineage>
</organism>
<dbReference type="SUPFAM" id="SSF50630">
    <property type="entry name" value="Acid proteases"/>
    <property type="match status" value="1"/>
</dbReference>
<dbReference type="InterPro" id="IPR036397">
    <property type="entry name" value="RNaseH_sf"/>
</dbReference>
<dbReference type="Proteomes" id="UP000324897">
    <property type="component" value="Chromosome 1"/>
</dbReference>
<accession>A0A5J9V5Z2</accession>
<dbReference type="PANTHER" id="PTHR47965:SF63">
    <property type="entry name" value="OS01G0937200 PROTEIN"/>
    <property type="match status" value="1"/>
</dbReference>
<feature type="non-terminal residue" evidence="6">
    <location>
        <position position="1"/>
    </location>
</feature>
<evidence type="ECO:0000259" key="4">
    <source>
        <dbReference type="Pfam" id="PF14541"/>
    </source>
</evidence>
<dbReference type="Gene3D" id="3.30.420.10">
    <property type="entry name" value="Ribonuclease H-like superfamily/Ribonuclease H"/>
    <property type="match status" value="1"/>
</dbReference>
<protein>
    <recommendedName>
        <fullName evidence="8">Peptidase A1 domain-containing protein</fullName>
    </recommendedName>
</protein>
<dbReference type="InterPro" id="IPR033868">
    <property type="entry name" value="Xylanase_inhibitor_I-like"/>
</dbReference>